<keyword evidence="3" id="KW-1185">Reference proteome</keyword>
<proteinExistence type="predicted"/>
<accession>A0A9D4DHF3</accession>
<name>A0A9D4DHF3_DREPO</name>
<dbReference type="EMBL" id="JAIWYP010000010">
    <property type="protein sequence ID" value="KAH3753047.1"/>
    <property type="molecule type" value="Genomic_DNA"/>
</dbReference>
<organism evidence="1 3">
    <name type="scientific">Dreissena polymorpha</name>
    <name type="common">Zebra mussel</name>
    <name type="synonym">Mytilus polymorpha</name>
    <dbReference type="NCBI Taxonomy" id="45954"/>
    <lineage>
        <taxon>Eukaryota</taxon>
        <taxon>Metazoa</taxon>
        <taxon>Spiralia</taxon>
        <taxon>Lophotrochozoa</taxon>
        <taxon>Mollusca</taxon>
        <taxon>Bivalvia</taxon>
        <taxon>Autobranchia</taxon>
        <taxon>Heteroconchia</taxon>
        <taxon>Euheterodonta</taxon>
        <taxon>Imparidentia</taxon>
        <taxon>Neoheterodontei</taxon>
        <taxon>Myida</taxon>
        <taxon>Dreissenoidea</taxon>
        <taxon>Dreissenidae</taxon>
        <taxon>Dreissena</taxon>
    </lineage>
</organism>
<dbReference type="EMBL" id="JAIWYP010000010">
    <property type="protein sequence ID" value="KAH3748560.1"/>
    <property type="molecule type" value="Genomic_DNA"/>
</dbReference>
<evidence type="ECO:0000313" key="3">
    <source>
        <dbReference type="Proteomes" id="UP000828390"/>
    </source>
</evidence>
<evidence type="ECO:0000313" key="1">
    <source>
        <dbReference type="EMBL" id="KAH3748560.1"/>
    </source>
</evidence>
<dbReference type="AlphaFoldDB" id="A0A9D4DHF3"/>
<dbReference type="Proteomes" id="UP000828390">
    <property type="component" value="Unassembled WGS sequence"/>
</dbReference>
<comment type="caution">
    <text evidence="1">The sequence shown here is derived from an EMBL/GenBank/DDBJ whole genome shotgun (WGS) entry which is preliminary data.</text>
</comment>
<evidence type="ECO:0000313" key="2">
    <source>
        <dbReference type="EMBL" id="KAH3753047.1"/>
    </source>
</evidence>
<sequence length="63" mass="7442">MENNDLLRVLPGDVTAWDIAMLIRMKKESPDTFYKYIQEVLKVVKLSSMSRLIWALEDVNHYL</sequence>
<reference evidence="1" key="1">
    <citation type="journal article" date="2019" name="bioRxiv">
        <title>The Genome of the Zebra Mussel, Dreissena polymorpha: A Resource for Invasive Species Research.</title>
        <authorList>
            <person name="McCartney M.A."/>
            <person name="Auch B."/>
            <person name="Kono T."/>
            <person name="Mallez S."/>
            <person name="Zhang Y."/>
            <person name="Obille A."/>
            <person name="Becker A."/>
            <person name="Abrahante J.E."/>
            <person name="Garbe J."/>
            <person name="Badalamenti J.P."/>
            <person name="Herman A."/>
            <person name="Mangelson H."/>
            <person name="Liachko I."/>
            <person name="Sullivan S."/>
            <person name="Sone E.D."/>
            <person name="Koren S."/>
            <person name="Silverstein K.A.T."/>
            <person name="Beckman K.B."/>
            <person name="Gohl D.M."/>
        </authorList>
    </citation>
    <scope>NUCLEOTIDE SEQUENCE</scope>
    <source>
        <strain evidence="1">Duluth1</strain>
        <tissue evidence="1">Whole animal</tissue>
    </source>
</reference>
<gene>
    <name evidence="1" type="ORF">DPMN_183006</name>
    <name evidence="2" type="ORF">DPMN_187677</name>
</gene>
<reference evidence="1" key="2">
    <citation type="submission" date="2020-11" db="EMBL/GenBank/DDBJ databases">
        <authorList>
            <person name="McCartney M.A."/>
            <person name="Auch B."/>
            <person name="Kono T."/>
            <person name="Mallez S."/>
            <person name="Becker A."/>
            <person name="Gohl D.M."/>
            <person name="Silverstein K.A.T."/>
            <person name="Koren S."/>
            <person name="Bechman K.B."/>
            <person name="Herman A."/>
            <person name="Abrahante J.E."/>
            <person name="Garbe J."/>
        </authorList>
    </citation>
    <scope>NUCLEOTIDE SEQUENCE</scope>
    <source>
        <strain evidence="1">Duluth1</strain>
        <tissue evidence="1">Whole animal</tissue>
    </source>
</reference>
<protein>
    <submittedName>
        <fullName evidence="1">Uncharacterized protein</fullName>
    </submittedName>
</protein>